<protein>
    <submittedName>
        <fullName evidence="1">Uncharacterized protein</fullName>
    </submittedName>
</protein>
<dbReference type="EMBL" id="VDLU01000001">
    <property type="protein sequence ID" value="TNJ30528.1"/>
    <property type="molecule type" value="Genomic_DNA"/>
</dbReference>
<comment type="caution">
    <text evidence="1">The sequence shown here is derived from an EMBL/GenBank/DDBJ whole genome shotgun (WGS) entry which is preliminary data.</text>
</comment>
<organism evidence="1 2">
    <name type="scientific">Giardia muris</name>
    <dbReference type="NCBI Taxonomy" id="5742"/>
    <lineage>
        <taxon>Eukaryota</taxon>
        <taxon>Metamonada</taxon>
        <taxon>Diplomonadida</taxon>
        <taxon>Hexamitidae</taxon>
        <taxon>Giardiinae</taxon>
        <taxon>Giardia</taxon>
    </lineage>
</organism>
<evidence type="ECO:0000313" key="2">
    <source>
        <dbReference type="Proteomes" id="UP000315496"/>
    </source>
</evidence>
<sequence>MSIGGRMAMCPPVFTGDASKVILGTGTALYVLSATSLAVLREYPIPKRNLVKLLFGYGSDTQLLILSRHKLAFFSLEAETLSHEVDLPENSPYEFADMIYPAGAGMLLLVLRNQQREHQIVVDTVSHILSSTELNDPVLRLILKPPPSLGIHRPTGTMRHTQCFTSGGILYLIIDHSVLFARYSSTMKAEDFKSVVHDMLITAGAPLTLQTKPGFVITDDRHRMYTFEGPPAGETVETSFLRVDKWHRVTVTAIAIANSTSLVPKIITGGFEDAIVVWPTEDWSPLIVPYTFGSARYIVTPSPSQLLPEAFSVRQMALLVTAANSLHLIDTATGSVIASRFGIVTPSNVVAFTPVDVAGFRLYEADQLCALMDSVPGEAQIIRGVDTVPSSAFLPPAHTTMLQVIPRNKVYSPIQFPKPPHVCHMAVLRRGEVLAFVTRAKINGDVWQEESLRVFHRKGEEYVCNCQIFRPTSSHIRLLTPLTADPDCSTFVLVGGFELRILTLIEEKVVEIFFEEICDCCDETRRIVTAGLDSEGRWFGVLIRGENTTELLVYELEESMKEGMVCIESCKKHTKIVIPLQPETTPQVRSEYCSVGSRCIHVSDGRNAYIYSFETEGLTPLTLPIKFNIHASPHIDKDGNHYLIGSKDSVGYLCRLNEEGVVETQEILESTKTTRLVGVDCTMDGRVFVIIKNTREGRRLVQVRGEREGYIARPYQEVAGEEEKEGVDVAKRPEAPIVGFGMTVQTLTVTDVETSTDMGSLTKEPSHRLGNFTTRLTSMLTVF</sequence>
<dbReference type="SUPFAM" id="SSF82171">
    <property type="entry name" value="DPP6 N-terminal domain-like"/>
    <property type="match status" value="1"/>
</dbReference>
<evidence type="ECO:0000313" key="1">
    <source>
        <dbReference type="EMBL" id="TNJ30528.1"/>
    </source>
</evidence>
<dbReference type="VEuPathDB" id="GiardiaDB:GMRT_13119"/>
<reference evidence="1 2" key="1">
    <citation type="submission" date="2019-05" db="EMBL/GenBank/DDBJ databases">
        <title>The compact genome of Giardia muris reveals important steps in the evolution of intestinal protozoan parasites.</title>
        <authorList>
            <person name="Xu F."/>
            <person name="Jimenez-Gonzalez A."/>
            <person name="Einarsson E."/>
            <person name="Astvaldsson A."/>
            <person name="Peirasmaki D."/>
            <person name="Eckmann L."/>
            <person name="Andersson J.O."/>
            <person name="Svard S.G."/>
            <person name="Jerlstrom-Hultqvist J."/>
        </authorList>
    </citation>
    <scope>NUCLEOTIDE SEQUENCE [LARGE SCALE GENOMIC DNA]</scope>
    <source>
        <strain evidence="1 2">Roberts-Thomson</strain>
    </source>
</reference>
<dbReference type="OrthoDB" id="10249985at2759"/>
<gene>
    <name evidence="1" type="ORF">GMRT_13119</name>
</gene>
<dbReference type="AlphaFoldDB" id="A0A4Z1T4D6"/>
<name>A0A4Z1T4D6_GIAMU</name>
<dbReference type="Proteomes" id="UP000315496">
    <property type="component" value="Chromosome 1"/>
</dbReference>
<keyword evidence="2" id="KW-1185">Reference proteome</keyword>
<accession>A0A4Z1T4D6</accession>
<proteinExistence type="predicted"/>